<dbReference type="Gene3D" id="1.10.238.10">
    <property type="entry name" value="EF-hand"/>
    <property type="match status" value="1"/>
</dbReference>
<dbReference type="PROSITE" id="PS00018">
    <property type="entry name" value="EF_HAND_1"/>
    <property type="match status" value="1"/>
</dbReference>
<protein>
    <recommendedName>
        <fullName evidence="1">EF-hand domain-containing protein</fullName>
    </recommendedName>
</protein>
<dbReference type="Proteomes" id="UP000698752">
    <property type="component" value="Unassembled WGS sequence"/>
</dbReference>
<dbReference type="InterPro" id="IPR002048">
    <property type="entry name" value="EF_hand_dom"/>
</dbReference>
<feature type="domain" description="EF-hand" evidence="1">
    <location>
        <begin position="113"/>
        <end position="134"/>
    </location>
</feature>
<dbReference type="RefSeq" id="WP_211870874.1">
    <property type="nucleotide sequence ID" value="NZ_JAAEDI010000025.1"/>
</dbReference>
<evidence type="ECO:0000259" key="1">
    <source>
        <dbReference type="Pfam" id="PF13202"/>
    </source>
</evidence>
<dbReference type="InterPro" id="IPR018247">
    <property type="entry name" value="EF_Hand_1_Ca_BS"/>
</dbReference>
<accession>A0ABS5EMA8</accession>
<keyword evidence="3" id="KW-1185">Reference proteome</keyword>
<proteinExistence type="predicted"/>
<dbReference type="Pfam" id="PF13202">
    <property type="entry name" value="EF-hand_5"/>
    <property type="match status" value="1"/>
</dbReference>
<reference evidence="3" key="1">
    <citation type="journal article" date="2021" name="Syst. Appl. Microbiol.">
        <title>Roseomonas hellenica sp. nov., isolated from roots of wild-growing Alkanna tinctoria.</title>
        <authorList>
            <person name="Rat A."/>
            <person name="Naranjo H.D."/>
            <person name="Lebbe L."/>
            <person name="Cnockaert M."/>
            <person name="Krigas N."/>
            <person name="Grigoriadou K."/>
            <person name="Maloupa E."/>
            <person name="Willems A."/>
        </authorList>
    </citation>
    <scope>NUCLEOTIDE SEQUENCE [LARGE SCALE GENOMIC DNA]</scope>
    <source>
        <strain evidence="3">LMG 31159</strain>
    </source>
</reference>
<organism evidence="2 3">
    <name type="scientific">Neoroseomonas terrae</name>
    <dbReference type="NCBI Taxonomy" id="424799"/>
    <lineage>
        <taxon>Bacteria</taxon>
        <taxon>Pseudomonadati</taxon>
        <taxon>Pseudomonadota</taxon>
        <taxon>Alphaproteobacteria</taxon>
        <taxon>Acetobacterales</taxon>
        <taxon>Acetobacteraceae</taxon>
        <taxon>Neoroseomonas</taxon>
    </lineage>
</organism>
<dbReference type="EMBL" id="JAAEDI010000025">
    <property type="protein sequence ID" value="MBR0652156.1"/>
    <property type="molecule type" value="Genomic_DNA"/>
</dbReference>
<gene>
    <name evidence="2" type="ORF">GXW78_21045</name>
</gene>
<evidence type="ECO:0000313" key="2">
    <source>
        <dbReference type="EMBL" id="MBR0652156.1"/>
    </source>
</evidence>
<evidence type="ECO:0000313" key="3">
    <source>
        <dbReference type="Proteomes" id="UP000698752"/>
    </source>
</evidence>
<name>A0ABS5EMA8_9PROT</name>
<comment type="caution">
    <text evidence="2">The sequence shown here is derived from an EMBL/GenBank/DDBJ whole genome shotgun (WGS) entry which is preliminary data.</text>
</comment>
<sequence length="154" mass="16678">MPSILAGRGLERGGAPLQQLLARRLQCCRPRQDGVARQKDGRLTTKEFAAMQITPERSPTAPQAIRAFRMQSQQDAARLQAAGGRQEFAATLQGVQQRPANMAGPGTPTGTALAALLQRLDTDQDGRITSLELRARTERQLEPPANAALEAARR</sequence>